<gene>
    <name evidence="2" type="ORF">VNO77_25943</name>
</gene>
<dbReference type="EMBL" id="JAYMYQ010000006">
    <property type="protein sequence ID" value="KAK7322557.1"/>
    <property type="molecule type" value="Genomic_DNA"/>
</dbReference>
<keyword evidence="3" id="KW-1185">Reference proteome</keyword>
<organism evidence="2 3">
    <name type="scientific">Canavalia gladiata</name>
    <name type="common">Sword bean</name>
    <name type="synonym">Dolichos gladiatus</name>
    <dbReference type="NCBI Taxonomy" id="3824"/>
    <lineage>
        <taxon>Eukaryota</taxon>
        <taxon>Viridiplantae</taxon>
        <taxon>Streptophyta</taxon>
        <taxon>Embryophyta</taxon>
        <taxon>Tracheophyta</taxon>
        <taxon>Spermatophyta</taxon>
        <taxon>Magnoliopsida</taxon>
        <taxon>eudicotyledons</taxon>
        <taxon>Gunneridae</taxon>
        <taxon>Pentapetalae</taxon>
        <taxon>rosids</taxon>
        <taxon>fabids</taxon>
        <taxon>Fabales</taxon>
        <taxon>Fabaceae</taxon>
        <taxon>Papilionoideae</taxon>
        <taxon>50 kb inversion clade</taxon>
        <taxon>NPAAA clade</taxon>
        <taxon>indigoferoid/millettioid clade</taxon>
        <taxon>Phaseoleae</taxon>
        <taxon>Canavalia</taxon>
    </lineage>
</organism>
<evidence type="ECO:0000256" key="1">
    <source>
        <dbReference type="SAM" id="MobiDB-lite"/>
    </source>
</evidence>
<comment type="caution">
    <text evidence="2">The sequence shown here is derived from an EMBL/GenBank/DDBJ whole genome shotgun (WGS) entry which is preliminary data.</text>
</comment>
<reference evidence="2 3" key="1">
    <citation type="submission" date="2024-01" db="EMBL/GenBank/DDBJ databases">
        <title>The genomes of 5 underutilized Papilionoideae crops provide insights into root nodulation and disease resistanc.</title>
        <authorList>
            <person name="Jiang F."/>
        </authorList>
    </citation>
    <scope>NUCLEOTIDE SEQUENCE [LARGE SCALE GENOMIC DNA]</scope>
    <source>
        <strain evidence="2">LVBAO_FW01</strain>
        <tissue evidence="2">Leaves</tissue>
    </source>
</reference>
<name>A0AAN9KRP5_CANGL</name>
<dbReference type="Proteomes" id="UP001367508">
    <property type="component" value="Unassembled WGS sequence"/>
</dbReference>
<evidence type="ECO:0000313" key="3">
    <source>
        <dbReference type="Proteomes" id="UP001367508"/>
    </source>
</evidence>
<protein>
    <submittedName>
        <fullName evidence="2">Uncharacterized protein</fullName>
    </submittedName>
</protein>
<proteinExistence type="predicted"/>
<evidence type="ECO:0000313" key="2">
    <source>
        <dbReference type="EMBL" id="KAK7322557.1"/>
    </source>
</evidence>
<feature type="region of interest" description="Disordered" evidence="1">
    <location>
        <begin position="1"/>
        <end position="26"/>
    </location>
</feature>
<dbReference type="AlphaFoldDB" id="A0AAN9KRP5"/>
<feature type="compositionally biased region" description="Low complexity" evidence="1">
    <location>
        <begin position="17"/>
        <end position="26"/>
    </location>
</feature>
<sequence>MVDSSSSKGESDSQTPSHNHSSSYVWSSQGRHPFQVFQEMEDGAFYALDETLCLPSQLFDVCVSFDRHPNSFFLSYFLRQTRTDGYSAESIPRWFLRQPPSDLR</sequence>
<accession>A0AAN9KRP5</accession>